<accession>A0A4U7MWT8</accession>
<reference evidence="2 3" key="1">
    <citation type="submission" date="2019-04" db="EMBL/GenBank/DDBJ databases">
        <title>Genome sequence of Pelagicola litoralis CL-ES2.</title>
        <authorList>
            <person name="Cao J."/>
        </authorList>
    </citation>
    <scope>NUCLEOTIDE SEQUENCE [LARGE SCALE GENOMIC DNA]</scope>
    <source>
        <strain evidence="2 3">CL-ES2</strain>
    </source>
</reference>
<name>A0A4U7MWT8_9RHOB</name>
<evidence type="ECO:0000313" key="2">
    <source>
        <dbReference type="EMBL" id="TKZ17266.1"/>
    </source>
</evidence>
<proteinExistence type="predicted"/>
<evidence type="ECO:0000313" key="3">
    <source>
        <dbReference type="Proteomes" id="UP000306575"/>
    </source>
</evidence>
<keyword evidence="1" id="KW-0812">Transmembrane</keyword>
<dbReference type="Pfam" id="PF04304">
    <property type="entry name" value="DUF454"/>
    <property type="match status" value="1"/>
</dbReference>
<feature type="transmembrane region" description="Helical" evidence="1">
    <location>
        <begin position="6"/>
        <end position="39"/>
    </location>
</feature>
<sequence length="117" mass="12701">MRVIWAALGLLSLSIGIVGIILPLVPTVPLLLLAAFFFARSSERLHSWLLGHPQLGPPIEEWQSRGAISLSAKRIATVSIVLIFSISVILGLRPLILAIQGLTLTCVLIFIWTRPSA</sequence>
<dbReference type="PANTHER" id="PTHR35813:SF1">
    <property type="entry name" value="INNER MEMBRANE PROTEIN YBAN"/>
    <property type="match status" value="1"/>
</dbReference>
<organism evidence="2 3">
    <name type="scientific">Shimia litoralis</name>
    <dbReference type="NCBI Taxonomy" id="420403"/>
    <lineage>
        <taxon>Bacteria</taxon>
        <taxon>Pseudomonadati</taxon>
        <taxon>Pseudomonadota</taxon>
        <taxon>Alphaproteobacteria</taxon>
        <taxon>Rhodobacterales</taxon>
        <taxon>Roseobacteraceae</taxon>
    </lineage>
</organism>
<keyword evidence="1" id="KW-1133">Transmembrane helix</keyword>
<dbReference type="GO" id="GO:0005886">
    <property type="term" value="C:plasma membrane"/>
    <property type="evidence" value="ECO:0007669"/>
    <property type="project" value="TreeGrafter"/>
</dbReference>
<gene>
    <name evidence="2" type="ORF">FAP39_14740</name>
</gene>
<dbReference type="PIRSF" id="PIRSF016789">
    <property type="entry name" value="DUF454"/>
    <property type="match status" value="1"/>
</dbReference>
<comment type="caution">
    <text evidence="2">The sequence shown here is derived from an EMBL/GenBank/DDBJ whole genome shotgun (WGS) entry which is preliminary data.</text>
</comment>
<feature type="transmembrane region" description="Helical" evidence="1">
    <location>
        <begin position="72"/>
        <end position="89"/>
    </location>
</feature>
<keyword evidence="1" id="KW-0472">Membrane</keyword>
<feature type="transmembrane region" description="Helical" evidence="1">
    <location>
        <begin position="95"/>
        <end position="113"/>
    </location>
</feature>
<dbReference type="RefSeq" id="WP_138017146.1">
    <property type="nucleotide sequence ID" value="NZ_SULI01000024.1"/>
</dbReference>
<dbReference type="AlphaFoldDB" id="A0A4U7MWT8"/>
<protein>
    <submittedName>
        <fullName evidence="2">DUF454 domain-containing protein</fullName>
    </submittedName>
</protein>
<dbReference type="OrthoDB" id="9816293at2"/>
<dbReference type="Proteomes" id="UP000306575">
    <property type="component" value="Unassembled WGS sequence"/>
</dbReference>
<keyword evidence="3" id="KW-1185">Reference proteome</keyword>
<dbReference type="PANTHER" id="PTHR35813">
    <property type="entry name" value="INNER MEMBRANE PROTEIN YBAN"/>
    <property type="match status" value="1"/>
</dbReference>
<dbReference type="InterPro" id="IPR007401">
    <property type="entry name" value="DUF454"/>
</dbReference>
<evidence type="ECO:0000256" key="1">
    <source>
        <dbReference type="SAM" id="Phobius"/>
    </source>
</evidence>
<dbReference type="EMBL" id="SULI01000024">
    <property type="protein sequence ID" value="TKZ17266.1"/>
    <property type="molecule type" value="Genomic_DNA"/>
</dbReference>